<keyword evidence="2" id="KW-1185">Reference proteome</keyword>
<organism evidence="1 2">
    <name type="scientific">Coniophora puteana (strain RWD-64-598)</name>
    <name type="common">Brown rot fungus</name>
    <dbReference type="NCBI Taxonomy" id="741705"/>
    <lineage>
        <taxon>Eukaryota</taxon>
        <taxon>Fungi</taxon>
        <taxon>Dikarya</taxon>
        <taxon>Basidiomycota</taxon>
        <taxon>Agaricomycotina</taxon>
        <taxon>Agaricomycetes</taxon>
        <taxon>Agaricomycetidae</taxon>
        <taxon>Boletales</taxon>
        <taxon>Coniophorineae</taxon>
        <taxon>Coniophoraceae</taxon>
        <taxon>Coniophora</taxon>
    </lineage>
</organism>
<dbReference type="AlphaFoldDB" id="A0A5M3N1Q0"/>
<dbReference type="KEGG" id="cput:CONPUDRAFT_69801"/>
<reference evidence="2" key="1">
    <citation type="journal article" date="2012" name="Science">
        <title>The Paleozoic origin of enzymatic lignin decomposition reconstructed from 31 fungal genomes.</title>
        <authorList>
            <person name="Floudas D."/>
            <person name="Binder M."/>
            <person name="Riley R."/>
            <person name="Barry K."/>
            <person name="Blanchette R.A."/>
            <person name="Henrissat B."/>
            <person name="Martinez A.T."/>
            <person name="Otillar R."/>
            <person name="Spatafora J.W."/>
            <person name="Yadav J.S."/>
            <person name="Aerts A."/>
            <person name="Benoit I."/>
            <person name="Boyd A."/>
            <person name="Carlson A."/>
            <person name="Copeland A."/>
            <person name="Coutinho P.M."/>
            <person name="de Vries R.P."/>
            <person name="Ferreira P."/>
            <person name="Findley K."/>
            <person name="Foster B."/>
            <person name="Gaskell J."/>
            <person name="Glotzer D."/>
            <person name="Gorecki P."/>
            <person name="Heitman J."/>
            <person name="Hesse C."/>
            <person name="Hori C."/>
            <person name="Igarashi K."/>
            <person name="Jurgens J.A."/>
            <person name="Kallen N."/>
            <person name="Kersten P."/>
            <person name="Kohler A."/>
            <person name="Kuees U."/>
            <person name="Kumar T.K.A."/>
            <person name="Kuo A."/>
            <person name="LaButti K."/>
            <person name="Larrondo L.F."/>
            <person name="Lindquist E."/>
            <person name="Ling A."/>
            <person name="Lombard V."/>
            <person name="Lucas S."/>
            <person name="Lundell T."/>
            <person name="Martin R."/>
            <person name="McLaughlin D.J."/>
            <person name="Morgenstern I."/>
            <person name="Morin E."/>
            <person name="Murat C."/>
            <person name="Nagy L.G."/>
            <person name="Nolan M."/>
            <person name="Ohm R.A."/>
            <person name="Patyshakuliyeva A."/>
            <person name="Rokas A."/>
            <person name="Ruiz-Duenas F.J."/>
            <person name="Sabat G."/>
            <person name="Salamov A."/>
            <person name="Samejima M."/>
            <person name="Schmutz J."/>
            <person name="Slot J.C."/>
            <person name="St John F."/>
            <person name="Stenlid J."/>
            <person name="Sun H."/>
            <person name="Sun S."/>
            <person name="Syed K."/>
            <person name="Tsang A."/>
            <person name="Wiebenga A."/>
            <person name="Young D."/>
            <person name="Pisabarro A."/>
            <person name="Eastwood D.C."/>
            <person name="Martin F."/>
            <person name="Cullen D."/>
            <person name="Grigoriev I.V."/>
            <person name="Hibbett D.S."/>
        </authorList>
    </citation>
    <scope>NUCLEOTIDE SEQUENCE [LARGE SCALE GENOMIC DNA]</scope>
    <source>
        <strain evidence="2">RWD-64-598 SS2</strain>
    </source>
</reference>
<dbReference type="GeneID" id="19208766"/>
<proteinExistence type="predicted"/>
<dbReference type="EMBL" id="JH711574">
    <property type="protein sequence ID" value="EIW84801.1"/>
    <property type="molecule type" value="Genomic_DNA"/>
</dbReference>
<gene>
    <name evidence="1" type="ORF">CONPUDRAFT_69801</name>
</gene>
<dbReference type="RefSeq" id="XP_007764159.1">
    <property type="nucleotide sequence ID" value="XM_007765969.1"/>
</dbReference>
<accession>A0A5M3N1Q0</accession>
<name>A0A5M3N1Q0_CONPW</name>
<evidence type="ECO:0000313" key="2">
    <source>
        <dbReference type="Proteomes" id="UP000053558"/>
    </source>
</evidence>
<protein>
    <submittedName>
        <fullName evidence="1">Uncharacterized protein</fullName>
    </submittedName>
</protein>
<evidence type="ECO:0000313" key="1">
    <source>
        <dbReference type="EMBL" id="EIW84801.1"/>
    </source>
</evidence>
<comment type="caution">
    <text evidence="1">The sequence shown here is derived from an EMBL/GenBank/DDBJ whole genome shotgun (WGS) entry which is preliminary data.</text>
</comment>
<sequence>MSTWQSITLTDDEWFDGYEVHRHPLESTVLPIMQAVYEQASPQGPVPSAIDSWWFSPTIMYQLNADGSAPTHVLIIINEGQGEPFAIPKTRFTINVNNRIVLDKTMGNRFSASEDVVPLVNKVKQWPGSFSSTGRLARYLTPVAVKHLLLHPFEPTEC</sequence>
<dbReference type="Proteomes" id="UP000053558">
    <property type="component" value="Unassembled WGS sequence"/>
</dbReference>